<dbReference type="EMBL" id="JBGMDY010000005">
    <property type="protein sequence ID" value="KAL2334841.1"/>
    <property type="molecule type" value="Genomic_DNA"/>
</dbReference>
<organism evidence="8 9">
    <name type="scientific">Flemingia macrophylla</name>
    <dbReference type="NCBI Taxonomy" id="520843"/>
    <lineage>
        <taxon>Eukaryota</taxon>
        <taxon>Viridiplantae</taxon>
        <taxon>Streptophyta</taxon>
        <taxon>Embryophyta</taxon>
        <taxon>Tracheophyta</taxon>
        <taxon>Spermatophyta</taxon>
        <taxon>Magnoliopsida</taxon>
        <taxon>eudicotyledons</taxon>
        <taxon>Gunneridae</taxon>
        <taxon>Pentapetalae</taxon>
        <taxon>rosids</taxon>
        <taxon>fabids</taxon>
        <taxon>Fabales</taxon>
        <taxon>Fabaceae</taxon>
        <taxon>Papilionoideae</taxon>
        <taxon>50 kb inversion clade</taxon>
        <taxon>NPAAA clade</taxon>
        <taxon>indigoferoid/millettioid clade</taxon>
        <taxon>Phaseoleae</taxon>
        <taxon>Flemingia</taxon>
    </lineage>
</organism>
<keyword evidence="7" id="KW-0325">Glycoprotein</keyword>
<evidence type="ECO:0000256" key="5">
    <source>
        <dbReference type="ARBA" id="ARBA00023136"/>
    </source>
</evidence>
<dbReference type="InterPro" id="IPR046956">
    <property type="entry name" value="RLP23-like"/>
</dbReference>
<dbReference type="SUPFAM" id="SSF52058">
    <property type="entry name" value="L domain-like"/>
    <property type="match status" value="1"/>
</dbReference>
<comment type="subcellular location">
    <subcellularLocation>
        <location evidence="1">Membrane</location>
        <topology evidence="1">Single-pass type I membrane protein</topology>
    </subcellularLocation>
</comment>
<dbReference type="Proteomes" id="UP001603857">
    <property type="component" value="Unassembled WGS sequence"/>
</dbReference>
<dbReference type="AlphaFoldDB" id="A0ABD1MGA8"/>
<dbReference type="Pfam" id="PF00560">
    <property type="entry name" value="LRR_1"/>
    <property type="match status" value="1"/>
</dbReference>
<keyword evidence="5" id="KW-0472">Membrane</keyword>
<accession>A0ABD1MGA8</accession>
<evidence type="ECO:0000256" key="4">
    <source>
        <dbReference type="ARBA" id="ARBA00022989"/>
    </source>
</evidence>
<evidence type="ECO:0000256" key="3">
    <source>
        <dbReference type="ARBA" id="ARBA00022729"/>
    </source>
</evidence>
<dbReference type="PANTHER" id="PTHR48063:SF98">
    <property type="entry name" value="LRR RECEPTOR-LIKE SERINE_THREONINE-PROTEIN KINASE FLS2"/>
    <property type="match status" value="1"/>
</dbReference>
<keyword evidence="2" id="KW-0812">Transmembrane</keyword>
<evidence type="ECO:0000313" key="8">
    <source>
        <dbReference type="EMBL" id="KAL2334841.1"/>
    </source>
</evidence>
<keyword evidence="3" id="KW-0732">Signal</keyword>
<protein>
    <submittedName>
        <fullName evidence="8">Uncharacterized protein</fullName>
    </submittedName>
</protein>
<dbReference type="GO" id="GO:0016020">
    <property type="term" value="C:membrane"/>
    <property type="evidence" value="ECO:0007669"/>
    <property type="project" value="UniProtKB-SubCell"/>
</dbReference>
<dbReference type="PANTHER" id="PTHR48063">
    <property type="entry name" value="LRR RECEPTOR-LIKE KINASE"/>
    <property type="match status" value="1"/>
</dbReference>
<keyword evidence="6" id="KW-0675">Receptor</keyword>
<dbReference type="InterPro" id="IPR032675">
    <property type="entry name" value="LRR_dom_sf"/>
</dbReference>
<dbReference type="InterPro" id="IPR001611">
    <property type="entry name" value="Leu-rich_rpt"/>
</dbReference>
<gene>
    <name evidence="8" type="ORF">Fmac_016054</name>
</gene>
<dbReference type="Gene3D" id="3.80.10.10">
    <property type="entry name" value="Ribonuclease Inhibitor"/>
    <property type="match status" value="1"/>
</dbReference>
<evidence type="ECO:0000256" key="2">
    <source>
        <dbReference type="ARBA" id="ARBA00022692"/>
    </source>
</evidence>
<keyword evidence="4" id="KW-1133">Transmembrane helix</keyword>
<proteinExistence type="predicted"/>
<evidence type="ECO:0000256" key="6">
    <source>
        <dbReference type="ARBA" id="ARBA00023170"/>
    </source>
</evidence>
<keyword evidence="9" id="KW-1185">Reference proteome</keyword>
<evidence type="ECO:0000313" key="9">
    <source>
        <dbReference type="Proteomes" id="UP001603857"/>
    </source>
</evidence>
<name>A0ABD1MGA8_9FABA</name>
<evidence type="ECO:0000256" key="1">
    <source>
        <dbReference type="ARBA" id="ARBA00004479"/>
    </source>
</evidence>
<reference evidence="8 9" key="1">
    <citation type="submission" date="2024-08" db="EMBL/GenBank/DDBJ databases">
        <title>Insights into the chromosomal genome structure of Flemingia macrophylla.</title>
        <authorList>
            <person name="Ding Y."/>
            <person name="Zhao Y."/>
            <person name="Bi W."/>
            <person name="Wu M."/>
            <person name="Zhao G."/>
            <person name="Gong Y."/>
            <person name="Li W."/>
            <person name="Zhang P."/>
        </authorList>
    </citation>
    <scope>NUCLEOTIDE SEQUENCE [LARGE SCALE GENOMIC DNA]</scope>
    <source>
        <strain evidence="8">DYQJB</strain>
        <tissue evidence="8">Leaf</tissue>
    </source>
</reference>
<evidence type="ECO:0000256" key="7">
    <source>
        <dbReference type="ARBA" id="ARBA00023180"/>
    </source>
</evidence>
<sequence>MCYLDLSYDFDIHEKVPYQLGNLSQLRYLDLSGTLLFGTIPFQLVAIKLGHGFPGWLQSQSRIEFLDISDARIDDFVPEWFWNNLRSLCEMNISRNNLKVKIPDLPIKFDGGNRNLIILSSNQLKGGIPTFLKQVDSLERTCD</sequence>
<comment type="caution">
    <text evidence="8">The sequence shown here is derived from an EMBL/GenBank/DDBJ whole genome shotgun (WGS) entry which is preliminary data.</text>
</comment>